<dbReference type="AlphaFoldDB" id="A0A9X2JGG5"/>
<comment type="caution">
    <text evidence="1">The sequence shown here is derived from an EMBL/GenBank/DDBJ whole genome shotgun (WGS) entry which is preliminary data.</text>
</comment>
<accession>A0A9X2JGG5</accession>
<organism evidence="1 2">
    <name type="scientific">Aeoliella straminimaris</name>
    <dbReference type="NCBI Taxonomy" id="2954799"/>
    <lineage>
        <taxon>Bacteria</taxon>
        <taxon>Pseudomonadati</taxon>
        <taxon>Planctomycetota</taxon>
        <taxon>Planctomycetia</taxon>
        <taxon>Pirellulales</taxon>
        <taxon>Lacipirellulaceae</taxon>
        <taxon>Aeoliella</taxon>
    </lineage>
</organism>
<reference evidence="1" key="1">
    <citation type="submission" date="2022-06" db="EMBL/GenBank/DDBJ databases">
        <title>Aeoliella straminimaris, a novel planctomycete from sediments.</title>
        <authorList>
            <person name="Vitorino I.R."/>
            <person name="Lage O.M."/>
        </authorList>
    </citation>
    <scope>NUCLEOTIDE SEQUENCE</scope>
    <source>
        <strain evidence="1">ICT_H6.2</strain>
    </source>
</reference>
<sequence>MNSRRNCGATMLVVLAVIGVSAVVLAYATESMVDHHRQARLRHEHRQCRLLSEAALARAELQLASSAEYSGETWQVAAADSGLAQDALVLIEVKTSEGGEPMVIATTQYPATGPRRVTHTEQRGGK</sequence>
<name>A0A9X2JGG5_9BACT</name>
<proteinExistence type="predicted"/>
<gene>
    <name evidence="1" type="ORF">NG895_14035</name>
</gene>
<keyword evidence="2" id="KW-1185">Reference proteome</keyword>
<dbReference type="Proteomes" id="UP001155241">
    <property type="component" value="Unassembled WGS sequence"/>
</dbReference>
<evidence type="ECO:0000313" key="1">
    <source>
        <dbReference type="EMBL" id="MCO6045025.1"/>
    </source>
</evidence>
<evidence type="ECO:0000313" key="2">
    <source>
        <dbReference type="Proteomes" id="UP001155241"/>
    </source>
</evidence>
<dbReference type="EMBL" id="JAMXLR010000051">
    <property type="protein sequence ID" value="MCO6045025.1"/>
    <property type="molecule type" value="Genomic_DNA"/>
</dbReference>
<dbReference type="RefSeq" id="WP_252853138.1">
    <property type="nucleotide sequence ID" value="NZ_JAMXLR010000051.1"/>
</dbReference>
<protein>
    <submittedName>
        <fullName evidence="1">Uncharacterized protein</fullName>
    </submittedName>
</protein>